<feature type="transmembrane region" description="Helical" evidence="1">
    <location>
        <begin position="21"/>
        <end position="39"/>
    </location>
</feature>
<proteinExistence type="predicted"/>
<comment type="caution">
    <text evidence="2">The sequence shown here is derived from an EMBL/GenBank/DDBJ whole genome shotgun (WGS) entry which is preliminary data.</text>
</comment>
<protein>
    <submittedName>
        <fullName evidence="2">Uncharacterized protein</fullName>
    </submittedName>
</protein>
<evidence type="ECO:0000313" key="3">
    <source>
        <dbReference type="Proteomes" id="UP000257131"/>
    </source>
</evidence>
<organism evidence="2 3">
    <name type="scientific">Rhodosalinus sediminis</name>
    <dbReference type="NCBI Taxonomy" id="1940533"/>
    <lineage>
        <taxon>Bacteria</taxon>
        <taxon>Pseudomonadati</taxon>
        <taxon>Pseudomonadota</taxon>
        <taxon>Alphaproteobacteria</taxon>
        <taxon>Rhodobacterales</taxon>
        <taxon>Paracoccaceae</taxon>
        <taxon>Rhodosalinus</taxon>
    </lineage>
</organism>
<name>A0A3D9BXY7_9RHOB</name>
<keyword evidence="1" id="KW-0812">Transmembrane</keyword>
<evidence type="ECO:0000256" key="1">
    <source>
        <dbReference type="SAM" id="Phobius"/>
    </source>
</evidence>
<keyword evidence="1" id="KW-0472">Membrane</keyword>
<evidence type="ECO:0000313" key="2">
    <source>
        <dbReference type="EMBL" id="REC58397.1"/>
    </source>
</evidence>
<dbReference type="Proteomes" id="UP000257131">
    <property type="component" value="Unassembled WGS sequence"/>
</dbReference>
<feature type="transmembrane region" description="Helical" evidence="1">
    <location>
        <begin position="51"/>
        <end position="70"/>
    </location>
</feature>
<gene>
    <name evidence="2" type="ORF">DRV84_02190</name>
</gene>
<dbReference type="OrthoDB" id="7871392at2"/>
<keyword evidence="1" id="KW-1133">Transmembrane helix</keyword>
<dbReference type="EMBL" id="QOHR01000002">
    <property type="protein sequence ID" value="REC58397.1"/>
    <property type="molecule type" value="Genomic_DNA"/>
</dbReference>
<keyword evidence="3" id="KW-1185">Reference proteome</keyword>
<reference evidence="2 3" key="1">
    <citation type="journal article" date="2017" name="Int. J. Syst. Evol. Microbiol.">
        <title>Rhodosalinus sediminis gen. nov., sp. nov., isolated from marine saltern.</title>
        <authorList>
            <person name="Guo L.Y."/>
            <person name="Ling S.K."/>
            <person name="Li C.M."/>
            <person name="Chen G.J."/>
            <person name="Du Z.J."/>
        </authorList>
    </citation>
    <scope>NUCLEOTIDE SEQUENCE [LARGE SCALE GENOMIC DNA]</scope>
    <source>
        <strain evidence="2 3">WDN1C137</strain>
    </source>
</reference>
<sequence length="76" mass="8386">MRPLRDEILVHNERVKLFSGFLNAVGLGLIAFALIRPLVEQGAVLGRITLWWSVAGLALHAAAHHIPGMLRKEPRA</sequence>
<accession>A0A3D9BXY7</accession>
<dbReference type="RefSeq" id="WP_115978180.1">
    <property type="nucleotide sequence ID" value="NZ_QOHR01000002.1"/>
</dbReference>
<dbReference type="AlphaFoldDB" id="A0A3D9BXY7"/>